<proteinExistence type="inferred from homology"/>
<dbReference type="AlphaFoldDB" id="A0A482X8E1"/>
<dbReference type="SUPFAM" id="SSF143548">
    <property type="entry name" value="Serine metabolism enzymes domain"/>
    <property type="match status" value="1"/>
</dbReference>
<dbReference type="FunFam" id="3.40.50.720:FF:000021">
    <property type="entry name" value="D-3-phosphoglycerate dehydrogenase"/>
    <property type="match status" value="1"/>
</dbReference>
<evidence type="ECO:0000256" key="2">
    <source>
        <dbReference type="ARBA" id="ARBA00005854"/>
    </source>
</evidence>
<dbReference type="GO" id="GO:0004617">
    <property type="term" value="F:phosphoglycerate dehydrogenase activity"/>
    <property type="evidence" value="ECO:0007669"/>
    <property type="project" value="UniProtKB-EC"/>
</dbReference>
<dbReference type="Pfam" id="PF19304">
    <property type="entry name" value="PGDH_inter"/>
    <property type="match status" value="1"/>
</dbReference>
<dbReference type="PANTHER" id="PTHR42938:SF22">
    <property type="entry name" value="D-3-PHOSPHOGLYCERATE DEHYDROGENASE"/>
    <property type="match status" value="1"/>
</dbReference>
<keyword evidence="15" id="KW-1185">Reference proteome</keyword>
<evidence type="ECO:0000256" key="4">
    <source>
        <dbReference type="ARBA" id="ARBA00022553"/>
    </source>
</evidence>
<keyword evidence="6 10" id="KW-0560">Oxidoreductase</keyword>
<keyword evidence="10" id="KW-0028">Amino-acid biosynthesis</keyword>
<dbReference type="Pfam" id="PF02826">
    <property type="entry name" value="2-Hacid_dh_C"/>
    <property type="match status" value="1"/>
</dbReference>
<evidence type="ECO:0000259" key="12">
    <source>
        <dbReference type="Pfam" id="PF02826"/>
    </source>
</evidence>
<dbReference type="InterPro" id="IPR045626">
    <property type="entry name" value="PGDH_ASB_dom"/>
</dbReference>
<dbReference type="GO" id="GO:0006564">
    <property type="term" value="P:L-serine biosynthetic process"/>
    <property type="evidence" value="ECO:0007669"/>
    <property type="project" value="UniProtKB-KW"/>
</dbReference>
<feature type="domain" description="D-isomer specific 2-hydroxyacid dehydrogenase catalytic" evidence="11">
    <location>
        <begin position="8"/>
        <end position="308"/>
    </location>
</feature>
<dbReference type="STRING" id="195883.A0A482X8E1"/>
<evidence type="ECO:0000256" key="10">
    <source>
        <dbReference type="RuleBase" id="RU363003"/>
    </source>
</evidence>
<evidence type="ECO:0000313" key="15">
    <source>
        <dbReference type="Proteomes" id="UP000291343"/>
    </source>
</evidence>
<dbReference type="InterPro" id="IPR036291">
    <property type="entry name" value="NAD(P)-bd_dom_sf"/>
</dbReference>
<dbReference type="UniPathway" id="UPA00135">
    <property type="reaction ID" value="UER00196"/>
</dbReference>
<keyword evidence="8 10" id="KW-0718">Serine biosynthesis</keyword>
<feature type="domain" description="D-isomer specific 2-hydroxyacid dehydrogenase NAD-binding" evidence="12">
    <location>
        <begin position="111"/>
        <end position="287"/>
    </location>
</feature>
<protein>
    <recommendedName>
        <fullName evidence="10">D-3-phosphoglycerate dehydrogenase</fullName>
        <ecNumber evidence="10">1.1.1.95</ecNumber>
    </recommendedName>
</protein>
<dbReference type="InterPro" id="IPR006139">
    <property type="entry name" value="D-isomer_2_OHA_DH_cat_dom"/>
</dbReference>
<dbReference type="SUPFAM" id="SSF52283">
    <property type="entry name" value="Formate/glycerate dehydrogenase catalytic domain-like"/>
    <property type="match status" value="1"/>
</dbReference>
<evidence type="ECO:0000313" key="14">
    <source>
        <dbReference type="EMBL" id="RZF42013.1"/>
    </source>
</evidence>
<name>A0A482X8E1_LAOST</name>
<comment type="catalytic activity">
    <reaction evidence="9 10">
        <text>(2R)-3-phosphoglycerate + NAD(+) = 3-phosphooxypyruvate + NADH + H(+)</text>
        <dbReference type="Rhea" id="RHEA:12641"/>
        <dbReference type="ChEBI" id="CHEBI:15378"/>
        <dbReference type="ChEBI" id="CHEBI:18110"/>
        <dbReference type="ChEBI" id="CHEBI:57540"/>
        <dbReference type="ChEBI" id="CHEBI:57945"/>
        <dbReference type="ChEBI" id="CHEBI:58272"/>
        <dbReference type="EC" id="1.1.1.95"/>
    </reaction>
</comment>
<dbReference type="GO" id="GO:0051287">
    <property type="term" value="F:NAD binding"/>
    <property type="evidence" value="ECO:0007669"/>
    <property type="project" value="UniProtKB-UniRule"/>
</dbReference>
<feature type="domain" description="D-3-phosphoglycerate dehydrogenase ASB" evidence="13">
    <location>
        <begin position="336"/>
        <end position="457"/>
    </location>
</feature>
<dbReference type="FunCoup" id="A0A482X8E1">
    <property type="interactions" value="530"/>
</dbReference>
<dbReference type="OrthoDB" id="1621027at2759"/>
<evidence type="ECO:0000259" key="13">
    <source>
        <dbReference type="Pfam" id="PF19304"/>
    </source>
</evidence>
<evidence type="ECO:0000256" key="5">
    <source>
        <dbReference type="ARBA" id="ARBA00022990"/>
    </source>
</evidence>
<comment type="caution">
    <text evidence="14">The sequence shown here is derived from an EMBL/GenBank/DDBJ whole genome shotgun (WGS) entry which is preliminary data.</text>
</comment>
<dbReference type="SMR" id="A0A482X8E1"/>
<evidence type="ECO:0000256" key="7">
    <source>
        <dbReference type="ARBA" id="ARBA00023027"/>
    </source>
</evidence>
<keyword evidence="7 10" id="KW-0520">NAD</keyword>
<evidence type="ECO:0000256" key="8">
    <source>
        <dbReference type="ARBA" id="ARBA00023299"/>
    </source>
</evidence>
<dbReference type="InterPro" id="IPR029009">
    <property type="entry name" value="ASB_dom_sf"/>
</dbReference>
<dbReference type="Gene3D" id="3.30.1330.90">
    <property type="entry name" value="D-3-phosphoglycerate dehydrogenase, domain 3"/>
    <property type="match status" value="1"/>
</dbReference>
<comment type="pathway">
    <text evidence="1 10">Amino-acid biosynthesis; L-serine biosynthesis; L-serine from 3-phospho-D-glycerate: step 1/3.</text>
</comment>
<dbReference type="CDD" id="cd12173">
    <property type="entry name" value="PGDH_4"/>
    <property type="match status" value="1"/>
</dbReference>
<evidence type="ECO:0000256" key="3">
    <source>
        <dbReference type="ARBA" id="ARBA00011881"/>
    </source>
</evidence>
<dbReference type="InterPro" id="IPR029752">
    <property type="entry name" value="D-isomer_DH_CS1"/>
</dbReference>
<accession>A0A482X8E1</accession>
<dbReference type="Proteomes" id="UP000291343">
    <property type="component" value="Unassembled WGS sequence"/>
</dbReference>
<comment type="similarity">
    <text evidence="2 10">Belongs to the D-isomer specific 2-hydroxyacid dehydrogenase family.</text>
</comment>
<organism evidence="14 15">
    <name type="scientific">Laodelphax striatellus</name>
    <name type="common">Small brown planthopper</name>
    <name type="synonym">Delphax striatella</name>
    <dbReference type="NCBI Taxonomy" id="195883"/>
    <lineage>
        <taxon>Eukaryota</taxon>
        <taxon>Metazoa</taxon>
        <taxon>Ecdysozoa</taxon>
        <taxon>Arthropoda</taxon>
        <taxon>Hexapoda</taxon>
        <taxon>Insecta</taxon>
        <taxon>Pterygota</taxon>
        <taxon>Neoptera</taxon>
        <taxon>Paraneoptera</taxon>
        <taxon>Hemiptera</taxon>
        <taxon>Auchenorrhyncha</taxon>
        <taxon>Fulgoroidea</taxon>
        <taxon>Delphacidae</taxon>
        <taxon>Criomorphinae</taxon>
        <taxon>Laodelphax</taxon>
    </lineage>
</organism>
<evidence type="ECO:0000256" key="9">
    <source>
        <dbReference type="ARBA" id="ARBA00048731"/>
    </source>
</evidence>
<gene>
    <name evidence="14" type="ORF">LSTR_LSTR003518</name>
</gene>
<reference evidence="14 15" key="1">
    <citation type="journal article" date="2017" name="Gigascience">
        <title>Genome sequence of the small brown planthopper, Laodelphax striatellus.</title>
        <authorList>
            <person name="Zhu J."/>
            <person name="Jiang F."/>
            <person name="Wang X."/>
            <person name="Yang P."/>
            <person name="Bao Y."/>
            <person name="Zhao W."/>
            <person name="Wang W."/>
            <person name="Lu H."/>
            <person name="Wang Q."/>
            <person name="Cui N."/>
            <person name="Li J."/>
            <person name="Chen X."/>
            <person name="Luo L."/>
            <person name="Yu J."/>
            <person name="Kang L."/>
            <person name="Cui F."/>
        </authorList>
    </citation>
    <scope>NUCLEOTIDE SEQUENCE [LARGE SCALE GENOMIC DNA]</scope>
    <source>
        <strain evidence="14">Lst14</strain>
    </source>
</reference>
<comment type="subunit">
    <text evidence="3">Homotetramer.</text>
</comment>
<evidence type="ECO:0000259" key="11">
    <source>
        <dbReference type="Pfam" id="PF00389"/>
    </source>
</evidence>
<dbReference type="InParanoid" id="A0A482X8E1"/>
<dbReference type="Gene3D" id="3.40.50.720">
    <property type="entry name" value="NAD(P)-binding Rossmann-like Domain"/>
    <property type="match status" value="2"/>
</dbReference>
<sequence length="532" mass="56159">MALNLNRVLISDAVDSSCVALLQAHGITVDCKYKLPKDQLIKEIKNYDGLIVRSDTKVTADVLEAATSLKVVGRAGTGVDNIDIAAATKKGVIVLNTPGGNSISACELTCSLIMCLARNVAPGCQSLKEGRWDRKLYTGSEISGKTLAVIGLGRIGREVATRMQAFGMRTIGFDPVLSAEKAKEFNVELLTLDEIWPQADYVTVHTPLIPQTRNLINDAVFAKCKKGMKVINVARGGIIEEAALLKALNNGQCGGAGLDVFSEEPPKNPTTLEIIGHPRVLCTPHLGASTDEAQTRVAVEVAEQFVALRNPQSQFQLTGIVNAPILSASLDPANVPWIELAKNLGKIAAKILLNADYTKVQINVKTTGAVLESKRFVAAAAVMGLLTGRTSNGLNLINAAALAADAGLHCGQLTHHDADAGAPHHQPLITLAITSNQLQHSVQGTVQGDGNSYLTNIDGAQFTPGVAITSNLLLFQGTNAGTDFAKIIHELSSKGLTVSHISVAVGKQVWFAVQTAGDSNQAVNAIPGVRNF</sequence>
<dbReference type="NCBIfam" id="TIGR01327">
    <property type="entry name" value="PGDH"/>
    <property type="match status" value="1"/>
</dbReference>
<dbReference type="InterPro" id="IPR006140">
    <property type="entry name" value="D-isomer_DH_NAD-bd"/>
</dbReference>
<dbReference type="EMBL" id="QKKF02015643">
    <property type="protein sequence ID" value="RZF42013.1"/>
    <property type="molecule type" value="Genomic_DNA"/>
</dbReference>
<dbReference type="SUPFAM" id="SSF51735">
    <property type="entry name" value="NAD(P)-binding Rossmann-fold domains"/>
    <property type="match status" value="1"/>
</dbReference>
<keyword evidence="4" id="KW-0597">Phosphoprotein</keyword>
<keyword evidence="5" id="KW-0007">Acetylation</keyword>
<dbReference type="EC" id="1.1.1.95" evidence="10"/>
<dbReference type="PANTHER" id="PTHR42938">
    <property type="entry name" value="FORMATE DEHYDROGENASE 1"/>
    <property type="match status" value="1"/>
</dbReference>
<dbReference type="PROSITE" id="PS00065">
    <property type="entry name" value="D_2_HYDROXYACID_DH_1"/>
    <property type="match status" value="1"/>
</dbReference>
<dbReference type="InterPro" id="IPR006236">
    <property type="entry name" value="PGDH"/>
</dbReference>
<dbReference type="Pfam" id="PF00389">
    <property type="entry name" value="2-Hacid_dh"/>
    <property type="match status" value="1"/>
</dbReference>
<evidence type="ECO:0000256" key="6">
    <source>
        <dbReference type="ARBA" id="ARBA00023002"/>
    </source>
</evidence>
<evidence type="ECO:0000256" key="1">
    <source>
        <dbReference type="ARBA" id="ARBA00005216"/>
    </source>
</evidence>